<sequence>MLDNFGAELNLAFGQWTQKLEKEKSPKKAYLFELASSLLHDVTCLFFFVFSPSSTSPFPMHAFDQKKKKTYGNKLFLNSVICKNPMETLKGLLSSNWTKPMIGNTLDKAHSLCKEGALEKRQLLELVCLACQYHKVEKIRFSIIHKLVEWEDVDPHASVEWSELSDILLKMVEKIKDKSFENIGAMDIMKLLARASRQIDASSYGEKINKNVSVSMLNVLALCPNLQSFVKVLEAAKGAGLHRLCEVLTTKDNSPSECLSVFSLELSKIMQADANHWLSVASSVHINISACGLIIGAICSMLSTATSQTTTSMVKLIQIALSACQRVQNLKEYTPTIAKLFELSVAHLYRGCGTYFDLSVSPMQSNPITNCKDNVRLLQSLFIRISDFNKDSKISEQLILAFTNNRNIPSIPFLVSFLMSGQKPLLAKDRILAFQCLAIASTHLQERDVTRELLVRLLLVTLYGFRDPYHAVRAAAKVWLRQLLNLIQQNDIKLNADQWFIAWKEILSLKQDEALADSTAVLYAVQSWKNVDTESVPLLLDSILPLLTQHKMSVGFFKRIAPILATIYISYRKQLRASLVHFVQTCHDFTPRIRRYYLTPFIQAFIHPQILPCEPQLLDCVCSLITKDENEAILNAMVANNVWMRLNEKQQIKIFISCEKALDTDNLEYRKVVLHSLLNLPLSIEMFCSLLQMGAHACNDDKNISTKELLQLVFSQIQYLNEQLTQLLSKQELEIEVDAPSAPTEAATDKEVSQDRLLGYVDLGDLLGDAKNVFEFKEREKRETEMQTQRVEEEREVQWIASMRHMLLSITLPILKNIKTVPEDWNATLLVECIGLELMNGRDGSLIITLVTALAKVVPEVVLELILPFFDFIQQSDLLEMAPSMITFRLLEEFMNSALPCVGPLLNKPDLQHKLEQIVVRAAHLFFNEQEKKRSTNLLGLFLLNLKCCPSAIPLCLSVVLNMLLQEEGNEDEGENEKEEKEPIEHEEKKEKGKSHNNQKSTKKTDIPSKLQTSHFNSCSQLLQYATQGDVAQQLQYIFETLHWIVCHPSCALNAEEIPCVPHPLPEHISSQTMAKDLKDIAQSNFQIWCRLCLEWAISHLKSRNFVEEYSLVALEENEKNQINAIACSLFQLTFALYTSYPQLFTEKNTQASNEEWLQLQMKGKSTKHFAWILEYSPTEQGVFLLNELLDVTRGLLHLRDFGKVIHALFTPELKVGTQTRIIWMKGIDLIIDQVEQKSQKFTTLTVTWYWQNIIRPLIDRFLCKWLEKDESQVALELNLLLSQKILLLTDAAVRQLYVPWKDYVLVSDNIKYLISIWTQMLQNPEIKDELLCHIMICFSTCVAVLGSDMLPQLPSLMQALTDNIFSKLQTVPTSTEALLTCCLPLLESLFHHMPVFMNKFVPIILKHLLSIKLLTCISQVRASQTSTLSNFSLYESSLSPIALYLDHIIELSGQLFFLNLLEALKQLYPLLIDEKAQHDKTSTNSVTYNEDSIVYFFKIVHVMITSWKKEDASLYYMPTFEIFQKVMDIRFVVYKAGDIPLDPKRCETIALETFVQMVYRLKDIEMMDLMEKMVYWVEEDPNAGQHATKKRTKLESEIENIRQVSYLTRSLSFFRLVMLCLMKFRKAFCKVALFSFRMALNALTDEFSLIKLEHKEIENTTSEKLIIDILPPANKKKRLSERVSQEQEGEQKVSEEVSTMVTEDTESTDNKKKKEWIIERDNYILQTLTITMESGKKDGLIDPNMYSLILPVLVRQIKDGFLIRNESQYISFFETYLTPCFVALANSTKNRPLWKELNNSVLEITKHKNPLIRCASVDVLLGLFAYMKHAWLECLPETLHAIDELLQDPNEEVEHRTRSVSKKIEELTNTPITRQLH</sequence>
<dbReference type="GO" id="GO:0032040">
    <property type="term" value="C:small-subunit processome"/>
    <property type="evidence" value="ECO:0007669"/>
    <property type="project" value="TreeGrafter"/>
</dbReference>
<keyword evidence="1" id="KW-0698">rRNA processing</keyword>
<dbReference type="GO" id="GO:0000462">
    <property type="term" value="P:maturation of SSU-rRNA from tricistronic rRNA transcript (SSU-rRNA, 5.8S rRNA, LSU-rRNA)"/>
    <property type="evidence" value="ECO:0007669"/>
    <property type="project" value="TreeGrafter"/>
</dbReference>
<comment type="caution">
    <text evidence="3">The sequence shown here is derived from an EMBL/GenBank/DDBJ whole genome shotgun (WGS) entry which is preliminary data.</text>
</comment>
<feature type="compositionally biased region" description="Basic and acidic residues" evidence="2">
    <location>
        <begin position="1681"/>
        <end position="1696"/>
    </location>
</feature>
<dbReference type="GO" id="GO:0030515">
    <property type="term" value="F:snoRNA binding"/>
    <property type="evidence" value="ECO:0007669"/>
    <property type="project" value="TreeGrafter"/>
</dbReference>
<evidence type="ECO:0000256" key="1">
    <source>
        <dbReference type="RuleBase" id="RU367065"/>
    </source>
</evidence>
<dbReference type="GO" id="GO:0030686">
    <property type="term" value="C:90S preribosome"/>
    <property type="evidence" value="ECO:0007669"/>
    <property type="project" value="TreeGrafter"/>
</dbReference>
<reference evidence="3 4" key="1">
    <citation type="journal article" date="2013" name="Curr. Biol.">
        <title>The Genome of the Foraminiferan Reticulomyxa filosa.</title>
        <authorList>
            <person name="Glockner G."/>
            <person name="Hulsmann N."/>
            <person name="Schleicher M."/>
            <person name="Noegel A.A."/>
            <person name="Eichinger L."/>
            <person name="Gallinger C."/>
            <person name="Pawlowski J."/>
            <person name="Sierra R."/>
            <person name="Euteneuer U."/>
            <person name="Pillet L."/>
            <person name="Moustafa A."/>
            <person name="Platzer M."/>
            <person name="Groth M."/>
            <person name="Szafranski K."/>
            <person name="Schliwa M."/>
        </authorList>
    </citation>
    <scope>NUCLEOTIDE SEQUENCE [LARGE SCALE GENOMIC DNA]</scope>
</reference>
<name>X6N350_RETFI</name>
<comment type="function">
    <text evidence="1">Involved in nucleolar processing of pre-18S ribosomal RNA.</text>
</comment>
<proteinExistence type="inferred from homology"/>
<organism evidence="3 4">
    <name type="scientific">Reticulomyxa filosa</name>
    <dbReference type="NCBI Taxonomy" id="46433"/>
    <lineage>
        <taxon>Eukaryota</taxon>
        <taxon>Sar</taxon>
        <taxon>Rhizaria</taxon>
        <taxon>Retaria</taxon>
        <taxon>Foraminifera</taxon>
        <taxon>Monothalamids</taxon>
        <taxon>Reticulomyxidae</taxon>
        <taxon>Reticulomyxa</taxon>
    </lineage>
</organism>
<accession>X6N350</accession>
<dbReference type="InterPro" id="IPR040191">
    <property type="entry name" value="UTP10"/>
</dbReference>
<feature type="compositionally biased region" description="Basic and acidic residues" evidence="2">
    <location>
        <begin position="978"/>
        <end position="991"/>
    </location>
</feature>
<dbReference type="PANTHER" id="PTHR13457:SF1">
    <property type="entry name" value="HEAT REPEAT-CONTAINING PROTEIN 1"/>
    <property type="match status" value="1"/>
</dbReference>
<dbReference type="EMBL" id="ASPP01012335">
    <property type="protein sequence ID" value="ETO20705.1"/>
    <property type="molecule type" value="Genomic_DNA"/>
</dbReference>
<keyword evidence="1" id="KW-0690">Ribosome biogenesis</keyword>
<evidence type="ECO:0000313" key="3">
    <source>
        <dbReference type="EMBL" id="ETO20705.1"/>
    </source>
</evidence>
<dbReference type="Proteomes" id="UP000023152">
    <property type="component" value="Unassembled WGS sequence"/>
</dbReference>
<dbReference type="OrthoDB" id="31183at2759"/>
<dbReference type="GO" id="GO:0045943">
    <property type="term" value="P:positive regulation of transcription by RNA polymerase I"/>
    <property type="evidence" value="ECO:0007669"/>
    <property type="project" value="TreeGrafter"/>
</dbReference>
<feature type="region of interest" description="Disordered" evidence="2">
    <location>
        <begin position="969"/>
        <end position="1007"/>
    </location>
</feature>
<gene>
    <name evidence="3" type="ORF">RFI_16515</name>
</gene>
<keyword evidence="4" id="KW-1185">Reference proteome</keyword>
<keyword evidence="1" id="KW-0539">Nucleus</keyword>
<evidence type="ECO:0000313" key="4">
    <source>
        <dbReference type="Proteomes" id="UP000023152"/>
    </source>
</evidence>
<keyword evidence="1" id="KW-0687">Ribonucleoprotein</keyword>
<protein>
    <recommendedName>
        <fullName evidence="1">HEAT repeat-containing protein 1</fullName>
    </recommendedName>
</protein>
<dbReference type="PANTHER" id="PTHR13457">
    <property type="entry name" value="BAP28"/>
    <property type="match status" value="1"/>
</dbReference>
<dbReference type="GO" id="GO:0034455">
    <property type="term" value="C:t-UTP complex"/>
    <property type="evidence" value="ECO:0007669"/>
    <property type="project" value="TreeGrafter"/>
</dbReference>
<evidence type="ECO:0000256" key="2">
    <source>
        <dbReference type="SAM" id="MobiDB-lite"/>
    </source>
</evidence>
<feature type="region of interest" description="Disordered" evidence="2">
    <location>
        <begin position="1679"/>
        <end position="1706"/>
    </location>
</feature>
<comment type="similarity">
    <text evidence="1">Belongs to the HEATR1/UTP10 family.</text>
</comment>
<comment type="subcellular location">
    <subcellularLocation>
        <location evidence="1">Nucleus</location>
        <location evidence="1">Nucleolus</location>
    </subcellularLocation>
</comment>